<dbReference type="InterPro" id="IPR038765">
    <property type="entry name" value="Papain-like_cys_pep_sf"/>
</dbReference>
<evidence type="ECO:0000313" key="4">
    <source>
        <dbReference type="EMBL" id="ORX68139.1"/>
    </source>
</evidence>
<dbReference type="Proteomes" id="UP000193922">
    <property type="component" value="Unassembled WGS sequence"/>
</dbReference>
<dbReference type="Gene3D" id="3.90.1720.10">
    <property type="entry name" value="endopeptidase domain like (from Nostoc punctiforme)"/>
    <property type="match status" value="1"/>
</dbReference>
<dbReference type="InterPro" id="IPR027417">
    <property type="entry name" value="P-loop_NTPase"/>
</dbReference>
<evidence type="ECO:0000313" key="5">
    <source>
        <dbReference type="Proteomes" id="UP000193922"/>
    </source>
</evidence>
<organism evidence="4 5">
    <name type="scientific">Linderina pennispora</name>
    <dbReference type="NCBI Taxonomy" id="61395"/>
    <lineage>
        <taxon>Eukaryota</taxon>
        <taxon>Fungi</taxon>
        <taxon>Fungi incertae sedis</taxon>
        <taxon>Zoopagomycota</taxon>
        <taxon>Kickxellomycotina</taxon>
        <taxon>Kickxellomycetes</taxon>
        <taxon>Kickxellales</taxon>
        <taxon>Kickxellaceae</taxon>
        <taxon>Linderina</taxon>
    </lineage>
</organism>
<dbReference type="GO" id="GO:0030686">
    <property type="term" value="C:90S preribosome"/>
    <property type="evidence" value="ECO:0007669"/>
    <property type="project" value="TreeGrafter"/>
</dbReference>
<feature type="compositionally biased region" description="Basic and acidic residues" evidence="1">
    <location>
        <begin position="65"/>
        <end position="83"/>
    </location>
</feature>
<dbReference type="GeneID" id="63808057"/>
<dbReference type="Pfam" id="PF05257">
    <property type="entry name" value="CHAP"/>
    <property type="match status" value="1"/>
</dbReference>
<dbReference type="Pfam" id="PF14617">
    <property type="entry name" value="CMS1"/>
    <property type="match status" value="1"/>
</dbReference>
<proteinExistence type="predicted"/>
<name>A0A1Y1W3L3_9FUNG</name>
<dbReference type="SUPFAM" id="SSF54001">
    <property type="entry name" value="Cysteine proteinases"/>
    <property type="match status" value="1"/>
</dbReference>
<dbReference type="RefSeq" id="XP_040741953.1">
    <property type="nucleotide sequence ID" value="XM_040891409.1"/>
</dbReference>
<comment type="caution">
    <text evidence="4">The sequence shown here is derived from an EMBL/GenBank/DDBJ whole genome shotgun (WGS) entry which is preliminary data.</text>
</comment>
<protein>
    <recommendedName>
        <fullName evidence="3">Peptidase C51 domain-containing protein</fullName>
    </recommendedName>
</protein>
<dbReference type="InterPro" id="IPR007921">
    <property type="entry name" value="CHAP_dom"/>
</dbReference>
<keyword evidence="2" id="KW-0732">Signal</keyword>
<sequence length="459" mass="51948">MKLISVAALLLTTALQLVSGYAIKGSVVSCRLDPGTSHKDKAQHGCYVSDYYVDTSNGYVAKRCSKADDKPKPKADDKPKPGDKPSTGAGPMKDNYPYKGSSCSGVDKWSYYKCQCVSFVAWRINSRLGIDFNNHYKGKKWGNANRMGRRRACLGRHCEQHTEDRKSVGQTDQGSRYRHVVWVAKVSGNSATIEEYNHKRHRYGTRTVPKSSFRYMPPLRTDALDDGFLLDTDLVADVGSEPEEPEQIKPAKNEKKRAHDADQPSKKKKKRKNGVEPVKFAVPALLDEQAAMFNKYMGKAYRGLSDLEMSDIGVQESHMYTTEEEAASLEDLAKTALFWFCAAQALRVLDVVNRMRPLTKRRVLKLFSRHIKIGAHKEMLAKDPVDIAAGTPNRVRKLLEDGDLKLNRLRLVVVDCWQDDKMRVIIDMDDTRADLFAIWRDLLLPASKNPDYNFKLRLL</sequence>
<feature type="domain" description="Peptidase C51" evidence="3">
    <location>
        <begin position="108"/>
        <end position="197"/>
    </location>
</feature>
<feature type="region of interest" description="Disordered" evidence="1">
    <location>
        <begin position="237"/>
        <end position="274"/>
    </location>
</feature>
<feature type="signal peptide" evidence="2">
    <location>
        <begin position="1"/>
        <end position="20"/>
    </location>
</feature>
<keyword evidence="5" id="KW-1185">Reference proteome</keyword>
<dbReference type="OrthoDB" id="1929311at2759"/>
<dbReference type="Gene3D" id="3.40.50.300">
    <property type="entry name" value="P-loop containing nucleotide triphosphate hydrolases"/>
    <property type="match status" value="1"/>
</dbReference>
<dbReference type="EMBL" id="MCFD01000010">
    <property type="protein sequence ID" value="ORX68139.1"/>
    <property type="molecule type" value="Genomic_DNA"/>
</dbReference>
<feature type="chain" id="PRO_5013208791" description="Peptidase C51 domain-containing protein" evidence="2">
    <location>
        <begin position="21"/>
        <end position="459"/>
    </location>
</feature>
<dbReference type="STRING" id="61395.A0A1Y1W3L3"/>
<dbReference type="PANTHER" id="PTHR24030:SF0">
    <property type="entry name" value="PROTEIN CMSS1"/>
    <property type="match status" value="1"/>
</dbReference>
<dbReference type="InterPro" id="IPR032704">
    <property type="entry name" value="Cms1"/>
</dbReference>
<evidence type="ECO:0000256" key="2">
    <source>
        <dbReference type="SAM" id="SignalP"/>
    </source>
</evidence>
<feature type="compositionally biased region" description="Basic and acidic residues" evidence="1">
    <location>
        <begin position="246"/>
        <end position="265"/>
    </location>
</feature>
<reference evidence="4 5" key="1">
    <citation type="submission" date="2016-07" db="EMBL/GenBank/DDBJ databases">
        <title>Pervasive Adenine N6-methylation of Active Genes in Fungi.</title>
        <authorList>
            <consortium name="DOE Joint Genome Institute"/>
            <person name="Mondo S.J."/>
            <person name="Dannebaum R.O."/>
            <person name="Kuo R.C."/>
            <person name="Labutti K."/>
            <person name="Haridas S."/>
            <person name="Kuo A."/>
            <person name="Salamov A."/>
            <person name="Ahrendt S.R."/>
            <person name="Lipzen A."/>
            <person name="Sullivan W."/>
            <person name="Andreopoulos W.B."/>
            <person name="Clum A."/>
            <person name="Lindquist E."/>
            <person name="Daum C."/>
            <person name="Ramamoorthy G.K."/>
            <person name="Gryganskyi A."/>
            <person name="Culley D."/>
            <person name="Magnuson J.K."/>
            <person name="James T.Y."/>
            <person name="O'Malley M.A."/>
            <person name="Stajich J.E."/>
            <person name="Spatafora J.W."/>
            <person name="Visel A."/>
            <person name="Grigoriev I.V."/>
        </authorList>
    </citation>
    <scope>NUCLEOTIDE SEQUENCE [LARGE SCALE GENOMIC DNA]</scope>
    <source>
        <strain evidence="4 5">ATCC 12442</strain>
    </source>
</reference>
<accession>A0A1Y1W3L3</accession>
<dbReference type="AlphaFoldDB" id="A0A1Y1W3L3"/>
<dbReference type="PANTHER" id="PTHR24030">
    <property type="entry name" value="PROTEIN CMSS1"/>
    <property type="match status" value="1"/>
</dbReference>
<gene>
    <name evidence="4" type="ORF">DL89DRAFT_323737</name>
</gene>
<dbReference type="GO" id="GO:0005634">
    <property type="term" value="C:nucleus"/>
    <property type="evidence" value="ECO:0007669"/>
    <property type="project" value="TreeGrafter"/>
</dbReference>
<evidence type="ECO:0000256" key="1">
    <source>
        <dbReference type="SAM" id="MobiDB-lite"/>
    </source>
</evidence>
<feature type="region of interest" description="Disordered" evidence="1">
    <location>
        <begin position="64"/>
        <end position="93"/>
    </location>
</feature>
<evidence type="ECO:0000259" key="3">
    <source>
        <dbReference type="Pfam" id="PF05257"/>
    </source>
</evidence>